<name>A0A9D4Z427_ADICA</name>
<dbReference type="InterPro" id="IPR044034">
    <property type="entry name" value="NAC-like_UBA"/>
</dbReference>
<keyword evidence="1" id="KW-0732">Signal</keyword>
<evidence type="ECO:0000313" key="3">
    <source>
        <dbReference type="EMBL" id="KAI5059677.1"/>
    </source>
</evidence>
<dbReference type="OrthoDB" id="285219at2759"/>
<reference evidence="3" key="1">
    <citation type="submission" date="2021-01" db="EMBL/GenBank/DDBJ databases">
        <title>Adiantum capillus-veneris genome.</title>
        <authorList>
            <person name="Fang Y."/>
            <person name="Liao Q."/>
        </authorList>
    </citation>
    <scope>NUCLEOTIDE SEQUENCE</scope>
    <source>
        <strain evidence="3">H3</strain>
        <tissue evidence="3">Leaf</tissue>
    </source>
</reference>
<organism evidence="3 4">
    <name type="scientific">Adiantum capillus-veneris</name>
    <name type="common">Maidenhair fern</name>
    <dbReference type="NCBI Taxonomy" id="13818"/>
    <lineage>
        <taxon>Eukaryota</taxon>
        <taxon>Viridiplantae</taxon>
        <taxon>Streptophyta</taxon>
        <taxon>Embryophyta</taxon>
        <taxon>Tracheophyta</taxon>
        <taxon>Polypodiopsida</taxon>
        <taxon>Polypodiidae</taxon>
        <taxon>Polypodiales</taxon>
        <taxon>Pteridineae</taxon>
        <taxon>Pteridaceae</taxon>
        <taxon>Vittarioideae</taxon>
        <taxon>Adiantum</taxon>
    </lineage>
</organism>
<feature type="domain" description="Nascent polypeptide-associated complex subunit alpha-like UBA" evidence="2">
    <location>
        <begin position="136"/>
        <end position="176"/>
    </location>
</feature>
<keyword evidence="4" id="KW-1185">Reference proteome</keyword>
<dbReference type="PANTHER" id="PTHR31184:SF2">
    <property type="entry name" value="HUNTINGTIN-INTERACTING PROTEIN K"/>
    <property type="match status" value="1"/>
</dbReference>
<dbReference type="CDD" id="cd14361">
    <property type="entry name" value="UBA_HYPK"/>
    <property type="match status" value="1"/>
</dbReference>
<sequence length="177" mass="19689">NWIFFSFFLMHIEFCFFRSKAVPSATVDNLVALRDSSDDETHRHSCVAKLCVQSSDSGPAGFRSAVMADELIDPVNRPPDSKDLQQQSKALDSLTDHVEDRQLDSNRVQQAMASIKADAAADRNAQRLREKELAAVKINAADVDVIATELELDKKVAERMLREHKGDAVAAIRSLLH</sequence>
<gene>
    <name evidence="3" type="ORF">GOP47_0025996</name>
</gene>
<evidence type="ECO:0000259" key="2">
    <source>
        <dbReference type="Pfam" id="PF19026"/>
    </source>
</evidence>
<dbReference type="EMBL" id="JABFUD020000025">
    <property type="protein sequence ID" value="KAI5059677.1"/>
    <property type="molecule type" value="Genomic_DNA"/>
</dbReference>
<comment type="caution">
    <text evidence="3">The sequence shown here is derived from an EMBL/GenBank/DDBJ whole genome shotgun (WGS) entry which is preliminary data.</text>
</comment>
<dbReference type="Gene3D" id="1.10.8.10">
    <property type="entry name" value="DNA helicase RuvA subunit, C-terminal domain"/>
    <property type="match status" value="1"/>
</dbReference>
<evidence type="ECO:0000256" key="1">
    <source>
        <dbReference type="SAM" id="SignalP"/>
    </source>
</evidence>
<dbReference type="GO" id="GO:0050821">
    <property type="term" value="P:protein stabilization"/>
    <property type="evidence" value="ECO:0007669"/>
    <property type="project" value="TreeGrafter"/>
</dbReference>
<feature type="non-terminal residue" evidence="3">
    <location>
        <position position="177"/>
    </location>
</feature>
<dbReference type="Pfam" id="PF19026">
    <property type="entry name" value="UBA_HYPK"/>
    <property type="match status" value="1"/>
</dbReference>
<dbReference type="InterPro" id="IPR052617">
    <property type="entry name" value="Huntingtin-int_K"/>
</dbReference>
<dbReference type="PANTHER" id="PTHR31184">
    <property type="entry name" value="HUNTINGTIN-INTERACTING PROTEIN K FAMILY MEMBER"/>
    <property type="match status" value="1"/>
</dbReference>
<proteinExistence type="predicted"/>
<dbReference type="InterPro" id="IPR038922">
    <property type="entry name" value="HYPK_UBA"/>
</dbReference>
<feature type="signal peptide" evidence="1">
    <location>
        <begin position="1"/>
        <end position="21"/>
    </location>
</feature>
<dbReference type="Proteomes" id="UP000886520">
    <property type="component" value="Chromosome 25"/>
</dbReference>
<feature type="chain" id="PRO_5038671455" description="Nascent polypeptide-associated complex subunit alpha-like UBA domain-containing protein" evidence="1">
    <location>
        <begin position="22"/>
        <end position="177"/>
    </location>
</feature>
<protein>
    <recommendedName>
        <fullName evidence="2">Nascent polypeptide-associated complex subunit alpha-like UBA domain-containing protein</fullName>
    </recommendedName>
</protein>
<accession>A0A9D4Z427</accession>
<evidence type="ECO:0000313" key="4">
    <source>
        <dbReference type="Proteomes" id="UP000886520"/>
    </source>
</evidence>
<dbReference type="AlphaFoldDB" id="A0A9D4Z427"/>